<organism evidence="1 2">
    <name type="scientific">Candidatus Methylacidithermus pantelleriae</name>
    <dbReference type="NCBI Taxonomy" id="2744239"/>
    <lineage>
        <taxon>Bacteria</taxon>
        <taxon>Pseudomonadati</taxon>
        <taxon>Verrucomicrobiota</taxon>
        <taxon>Methylacidiphilae</taxon>
        <taxon>Methylacidiphilales</taxon>
        <taxon>Methylacidiphilaceae</taxon>
        <taxon>Candidatus Methylacidithermus</taxon>
    </lineage>
</organism>
<protein>
    <submittedName>
        <fullName evidence="1">Uncharacterized protein</fullName>
    </submittedName>
</protein>
<evidence type="ECO:0000313" key="1">
    <source>
        <dbReference type="EMBL" id="CAF0698969.1"/>
    </source>
</evidence>
<evidence type="ECO:0000313" key="2">
    <source>
        <dbReference type="Proteomes" id="UP000663859"/>
    </source>
</evidence>
<dbReference type="EMBL" id="CAJNOB010000023">
    <property type="protein sequence ID" value="CAF0698969.1"/>
    <property type="molecule type" value="Genomic_DNA"/>
</dbReference>
<keyword evidence="2" id="KW-1185">Reference proteome</keyword>
<proteinExistence type="predicted"/>
<gene>
    <name evidence="1" type="ORF">MPNT_30081</name>
</gene>
<accession>A0A8J2BPG1</accession>
<comment type="caution">
    <text evidence="1">The sequence shown here is derived from an EMBL/GenBank/DDBJ whole genome shotgun (WGS) entry which is preliminary data.</text>
</comment>
<name>A0A8J2BPG1_9BACT</name>
<dbReference type="AlphaFoldDB" id="A0A8J2BPG1"/>
<sequence length="55" mass="6218">MPFPGKACLGEEGKIGALCLLSLKRQEREILFFARFALALFRMVGFSFGSARWCF</sequence>
<dbReference type="Proteomes" id="UP000663859">
    <property type="component" value="Unassembled WGS sequence"/>
</dbReference>
<reference evidence="1" key="1">
    <citation type="submission" date="2021-02" db="EMBL/GenBank/DDBJ databases">
        <authorList>
            <person name="Cremers G."/>
            <person name="Picone N."/>
        </authorList>
    </citation>
    <scope>NUCLEOTIDE SEQUENCE</scope>
    <source>
        <strain evidence="1">PQ17</strain>
    </source>
</reference>